<evidence type="ECO:0000259" key="3">
    <source>
        <dbReference type="Pfam" id="PF03446"/>
    </source>
</evidence>
<feature type="domain" description="6-phosphogluconate dehydrogenase NADP-binding" evidence="3">
    <location>
        <begin position="5"/>
        <end position="165"/>
    </location>
</feature>
<evidence type="ECO:0000256" key="1">
    <source>
        <dbReference type="ARBA" id="ARBA00023002"/>
    </source>
</evidence>
<evidence type="ECO:0008006" key="7">
    <source>
        <dbReference type="Google" id="ProtNLM"/>
    </source>
</evidence>
<gene>
    <name evidence="5" type="ORF">CP557_20450</name>
</gene>
<evidence type="ECO:0000256" key="2">
    <source>
        <dbReference type="ARBA" id="ARBA00023027"/>
    </source>
</evidence>
<evidence type="ECO:0000259" key="4">
    <source>
        <dbReference type="Pfam" id="PF14833"/>
    </source>
</evidence>
<dbReference type="AlphaFoldDB" id="A0A2A5QPV1"/>
<dbReference type="Pfam" id="PF03446">
    <property type="entry name" value="NAD_binding_2"/>
    <property type="match status" value="1"/>
</dbReference>
<feature type="domain" description="3-hydroxyisobutyrate dehydrogenase-like NAD-binding" evidence="4">
    <location>
        <begin position="168"/>
        <end position="286"/>
    </location>
</feature>
<comment type="caution">
    <text evidence="5">The sequence shown here is derived from an EMBL/GenBank/DDBJ whole genome shotgun (WGS) entry which is preliminary data.</text>
</comment>
<dbReference type="InterPro" id="IPR036291">
    <property type="entry name" value="NAD(P)-bd_dom_sf"/>
</dbReference>
<dbReference type="InterPro" id="IPR029154">
    <property type="entry name" value="HIBADH-like_NADP-bd"/>
</dbReference>
<dbReference type="EMBL" id="NXNI01000002">
    <property type="protein sequence ID" value="PCR88854.1"/>
    <property type="molecule type" value="Genomic_DNA"/>
</dbReference>
<dbReference type="GO" id="GO:0050661">
    <property type="term" value="F:NADP binding"/>
    <property type="evidence" value="ECO:0007669"/>
    <property type="project" value="InterPro"/>
</dbReference>
<name>A0A2A5QPV1_9EURY</name>
<evidence type="ECO:0000313" key="6">
    <source>
        <dbReference type="Proteomes" id="UP000219689"/>
    </source>
</evidence>
<evidence type="ECO:0000313" key="5">
    <source>
        <dbReference type="EMBL" id="PCR88854.1"/>
    </source>
</evidence>
<dbReference type="GO" id="GO:0016491">
    <property type="term" value="F:oxidoreductase activity"/>
    <property type="evidence" value="ECO:0007669"/>
    <property type="project" value="UniProtKB-KW"/>
</dbReference>
<dbReference type="SUPFAM" id="SSF48179">
    <property type="entry name" value="6-phosphogluconate dehydrogenase C-terminal domain-like"/>
    <property type="match status" value="1"/>
</dbReference>
<proteinExistence type="predicted"/>
<dbReference type="PANTHER" id="PTHR43060:SF15">
    <property type="entry name" value="3-HYDROXYISOBUTYRATE DEHYDROGENASE-LIKE 1, MITOCHONDRIAL-RELATED"/>
    <property type="match status" value="1"/>
</dbReference>
<dbReference type="GO" id="GO:0051287">
    <property type="term" value="F:NAD binding"/>
    <property type="evidence" value="ECO:0007669"/>
    <property type="project" value="InterPro"/>
</dbReference>
<dbReference type="OrthoDB" id="23890at2157"/>
<dbReference type="InterPro" id="IPR015815">
    <property type="entry name" value="HIBADH-related"/>
</dbReference>
<protein>
    <recommendedName>
        <fullName evidence="7">3-hydroxyisobutyrate dehydrogenase</fullName>
    </recommendedName>
</protein>
<keyword evidence="1" id="KW-0560">Oxidoreductase</keyword>
<dbReference type="Pfam" id="PF14833">
    <property type="entry name" value="NAD_binding_11"/>
    <property type="match status" value="1"/>
</dbReference>
<dbReference type="SUPFAM" id="SSF51735">
    <property type="entry name" value="NAD(P)-binding Rossmann-fold domains"/>
    <property type="match status" value="1"/>
</dbReference>
<dbReference type="PIRSF" id="PIRSF000103">
    <property type="entry name" value="HIBADH"/>
    <property type="match status" value="1"/>
</dbReference>
<keyword evidence="6" id="KW-1185">Reference proteome</keyword>
<sequence length="291" mass="31481">MAERLGFVGIGRMGSEMAKNMMAGGEDVIVFDIDEDRVAELVDAGADSAESVTELVDAADIVFTSLPKNETVEAVYFGDDGILESLTDGMAVVEMSTVKPETVRRIQTDLEDRGLDVEVVDCPVIGIPSTARDAELTVLVGATEDGFERLRPSLDHIGTSIEHVGEPGRAKAIKLVNNVVTYGNYALAAEVFALAEQLEIGREELFEIIDSGAAQSSILASKLPNVLEGSFEPGFTVEGALKDLEYALELGHEERFELPVSEMVAGRYRYAIDRGHSEDDYSILMEALSEE</sequence>
<keyword evidence="2" id="KW-0520">NAD</keyword>
<dbReference type="InterPro" id="IPR008927">
    <property type="entry name" value="6-PGluconate_DH-like_C_sf"/>
</dbReference>
<dbReference type="RefSeq" id="WP_097381871.1">
    <property type="nucleotide sequence ID" value="NZ_NXNI01000002.1"/>
</dbReference>
<reference evidence="5 6" key="1">
    <citation type="submission" date="2017-09" db="EMBL/GenBank/DDBJ databases">
        <title>Genome sequences of Natrinema ejinorence JCM 13890T.</title>
        <authorList>
            <person name="Roh S.W."/>
            <person name="Kim Y.B."/>
            <person name="Kim J.Y."/>
        </authorList>
    </citation>
    <scope>NUCLEOTIDE SEQUENCE [LARGE SCALE GENOMIC DNA]</scope>
    <source>
        <strain evidence="5 6">JCM 13890</strain>
    </source>
</reference>
<accession>A0A2A5QPV1</accession>
<dbReference type="Gene3D" id="3.40.50.720">
    <property type="entry name" value="NAD(P)-binding Rossmann-like Domain"/>
    <property type="match status" value="1"/>
</dbReference>
<organism evidence="5 6">
    <name type="scientific">Natrinema ejinorense</name>
    <dbReference type="NCBI Taxonomy" id="373386"/>
    <lineage>
        <taxon>Archaea</taxon>
        <taxon>Methanobacteriati</taxon>
        <taxon>Methanobacteriota</taxon>
        <taxon>Stenosarchaea group</taxon>
        <taxon>Halobacteria</taxon>
        <taxon>Halobacteriales</taxon>
        <taxon>Natrialbaceae</taxon>
        <taxon>Natrinema</taxon>
    </lineage>
</organism>
<dbReference type="PANTHER" id="PTHR43060">
    <property type="entry name" value="3-HYDROXYISOBUTYRATE DEHYDROGENASE-LIKE 1, MITOCHONDRIAL-RELATED"/>
    <property type="match status" value="1"/>
</dbReference>
<dbReference type="InterPro" id="IPR013328">
    <property type="entry name" value="6PGD_dom2"/>
</dbReference>
<dbReference type="Gene3D" id="1.10.1040.10">
    <property type="entry name" value="N-(1-d-carboxylethyl)-l-norvaline Dehydrogenase, domain 2"/>
    <property type="match status" value="1"/>
</dbReference>
<dbReference type="InterPro" id="IPR006115">
    <property type="entry name" value="6PGDH_NADP-bd"/>
</dbReference>
<dbReference type="Proteomes" id="UP000219689">
    <property type="component" value="Unassembled WGS sequence"/>
</dbReference>